<evidence type="ECO:0000256" key="2">
    <source>
        <dbReference type="ARBA" id="ARBA00022525"/>
    </source>
</evidence>
<dbReference type="InterPro" id="IPR001839">
    <property type="entry name" value="TGF-b_C"/>
</dbReference>
<keyword evidence="2" id="KW-0964">Secreted</keyword>
<evidence type="ECO:0000256" key="7">
    <source>
        <dbReference type="SAM" id="SignalP"/>
    </source>
</evidence>
<dbReference type="Pfam" id="PF00019">
    <property type="entry name" value="TGF_beta"/>
    <property type="match status" value="1"/>
</dbReference>
<dbReference type="AlphaFoldDB" id="A0A8F7KLR7"/>
<comment type="similarity">
    <text evidence="5">Belongs to the TGF-beta family.</text>
</comment>
<feature type="region of interest" description="Disordered" evidence="6">
    <location>
        <begin position="34"/>
        <end position="54"/>
    </location>
</feature>
<accession>A0A8F7KLR7</accession>
<feature type="domain" description="TGF-beta family profile" evidence="8">
    <location>
        <begin position="420"/>
        <end position="530"/>
    </location>
</feature>
<evidence type="ECO:0000256" key="4">
    <source>
        <dbReference type="ARBA" id="ARBA00022782"/>
    </source>
</evidence>
<dbReference type="Pfam" id="PF04709">
    <property type="entry name" value="AMH_N"/>
    <property type="match status" value="1"/>
</dbReference>
<dbReference type="InterPro" id="IPR029034">
    <property type="entry name" value="Cystine-knot_cytokine"/>
</dbReference>
<keyword evidence="5" id="KW-0339">Growth factor</keyword>
<reference evidence="9" key="1">
    <citation type="journal article" date="2021" name="Open Biol.">
        <title>A duplicated amh is the master sex-determining gene for Sebastes rockfish in the Northwest Pacific.</title>
        <authorList>
            <person name="Song W."/>
            <person name="Xie Y."/>
            <person name="Sun M."/>
            <person name="Li X."/>
            <person name="Fitzpatrick C.K."/>
            <person name="Vaux F."/>
            <person name="O'Malley K.G."/>
            <person name="Zhang Q."/>
            <person name="Qi J."/>
            <person name="He Y."/>
        </authorList>
    </citation>
    <scope>NUCLEOTIDE SEQUENCE</scope>
</reference>
<keyword evidence="3 7" id="KW-0732">Signal</keyword>
<dbReference type="PANTHER" id="PTHR15009:SF4">
    <property type="entry name" value="MUELLERIAN-INHIBITING FACTOR"/>
    <property type="match status" value="1"/>
</dbReference>
<keyword evidence="4" id="KW-0221">Differentiation</keyword>
<feature type="chain" id="PRO_5033987373" evidence="7">
    <location>
        <begin position="23"/>
        <end position="530"/>
    </location>
</feature>
<dbReference type="GO" id="GO:0008406">
    <property type="term" value="P:gonad development"/>
    <property type="evidence" value="ECO:0007669"/>
    <property type="project" value="InterPro"/>
</dbReference>
<feature type="compositionally biased region" description="Polar residues" evidence="6">
    <location>
        <begin position="37"/>
        <end position="53"/>
    </location>
</feature>
<dbReference type="PROSITE" id="PS51362">
    <property type="entry name" value="TGF_BETA_2"/>
    <property type="match status" value="1"/>
</dbReference>
<dbReference type="InterPro" id="IPR006799">
    <property type="entry name" value="AMH_N"/>
</dbReference>
<dbReference type="GO" id="GO:0008083">
    <property type="term" value="F:growth factor activity"/>
    <property type="evidence" value="ECO:0007669"/>
    <property type="project" value="UniProtKB-KW"/>
</dbReference>
<dbReference type="SUPFAM" id="SSF57501">
    <property type="entry name" value="Cystine-knot cytokines"/>
    <property type="match status" value="1"/>
</dbReference>
<evidence type="ECO:0000313" key="9">
    <source>
        <dbReference type="EMBL" id="QXV87597.1"/>
    </source>
</evidence>
<name>A0A8F7KLR7_9TELE</name>
<comment type="subcellular location">
    <subcellularLocation>
        <location evidence="1">Secreted</location>
    </subcellularLocation>
</comment>
<sequence length="530" mass="57527">MLFLDIFCCGSLILCCTRICVALQDSQLIPAHDPSVTEHTFPSTETSSASTVSRHGPQHAPCFVDDIFAVLREAVGSDGELTNRSLTQFGICTVSGSSSASVLSQLAKETSRNQRSGLEVLHPTGVLLTEEDDGGTPMLTFALPQSPLLKLKPVLLLAFESPLRAGNIDVIFTSQSLHPNTQTVCISGETHYIILTGKASEGDIHWKWRISVETKTPDMNQNLKDILVGGKTGSNISMIPLLLFSGGTGTDIRHTHISGPPPASTQSSFLCELKRFLGDVLPQDHPESPRLQLDSSPSLPPLTLGLSSSDTLLAGLINSSSPTIFSFPSQFSMFQVHRGELALSPTLLEELKQRTEQTGMQIMEVIREEEVGHRATERLRRLKELSAFPKTGPAAGESQYRAFLLLKALQMVARVYEVQRGLRATRSGPITSLRGNICGLKSLTVSLEKRLGLPNTVNINNCHGSCAFPMTNANIHTVLLNSHIESKSVDERAPCCVPVAYEALEVVDLNEHGTYLSIKPNVVARQCGCR</sequence>
<dbReference type="EMBL" id="MW591739">
    <property type="protein sequence ID" value="QXV87597.1"/>
    <property type="molecule type" value="mRNA"/>
</dbReference>
<gene>
    <name evidence="9" type="primary">amh</name>
</gene>
<feature type="signal peptide" evidence="7">
    <location>
        <begin position="1"/>
        <end position="22"/>
    </location>
</feature>
<evidence type="ECO:0000256" key="6">
    <source>
        <dbReference type="SAM" id="MobiDB-lite"/>
    </source>
</evidence>
<dbReference type="GO" id="GO:0030154">
    <property type="term" value="P:cell differentiation"/>
    <property type="evidence" value="ECO:0007669"/>
    <property type="project" value="UniProtKB-KW"/>
</dbReference>
<dbReference type="PANTHER" id="PTHR15009">
    <property type="entry name" value="MUELLERIAN-INHIBITING FACTOR"/>
    <property type="match status" value="1"/>
</dbReference>
<dbReference type="GO" id="GO:0005576">
    <property type="term" value="C:extracellular region"/>
    <property type="evidence" value="ECO:0007669"/>
    <property type="project" value="UniProtKB-SubCell"/>
</dbReference>
<proteinExistence type="evidence at transcript level"/>
<protein>
    <submittedName>
        <fullName evidence="9">Anti-Mullerian hormone</fullName>
    </submittedName>
</protein>
<dbReference type="Gene3D" id="2.10.90.10">
    <property type="entry name" value="Cystine-knot cytokines"/>
    <property type="match status" value="1"/>
</dbReference>
<evidence type="ECO:0000259" key="8">
    <source>
        <dbReference type="PROSITE" id="PS51362"/>
    </source>
</evidence>
<evidence type="ECO:0000256" key="1">
    <source>
        <dbReference type="ARBA" id="ARBA00004613"/>
    </source>
</evidence>
<evidence type="ECO:0000256" key="3">
    <source>
        <dbReference type="ARBA" id="ARBA00022729"/>
    </source>
</evidence>
<evidence type="ECO:0000256" key="5">
    <source>
        <dbReference type="RuleBase" id="RU000354"/>
    </source>
</evidence>
<organism evidence="9">
    <name type="scientific">Sebastes pachycephalus</name>
    <dbReference type="NCBI Taxonomy" id="201706"/>
    <lineage>
        <taxon>Eukaryota</taxon>
        <taxon>Metazoa</taxon>
        <taxon>Chordata</taxon>
        <taxon>Craniata</taxon>
        <taxon>Vertebrata</taxon>
        <taxon>Euteleostomi</taxon>
        <taxon>Actinopterygii</taxon>
        <taxon>Neopterygii</taxon>
        <taxon>Teleostei</taxon>
        <taxon>Neoteleostei</taxon>
        <taxon>Acanthomorphata</taxon>
        <taxon>Eupercaria</taxon>
        <taxon>Perciformes</taxon>
        <taxon>Scorpaenoidei</taxon>
        <taxon>Sebastidae</taxon>
        <taxon>Sebastinae</taxon>
        <taxon>Sebastes</taxon>
    </lineage>
</organism>
<dbReference type="InterPro" id="IPR021203">
    <property type="entry name" value="Muellerian-inhibiting_factor"/>
</dbReference>
<dbReference type="SMART" id="SM00204">
    <property type="entry name" value="TGFB"/>
    <property type="match status" value="1"/>
</dbReference>